<dbReference type="GO" id="GO:0004252">
    <property type="term" value="F:serine-type endopeptidase activity"/>
    <property type="evidence" value="ECO:0007669"/>
    <property type="project" value="UniProtKB-UniRule"/>
</dbReference>
<dbReference type="Gene3D" id="2.60.40.10">
    <property type="entry name" value="Immunoglobulins"/>
    <property type="match status" value="2"/>
</dbReference>
<dbReference type="PROSITE" id="PS00137">
    <property type="entry name" value="SUBTILASE_HIS"/>
    <property type="match status" value="1"/>
</dbReference>
<feature type="active site" description="Charge relay system" evidence="5 6">
    <location>
        <position position="444"/>
    </location>
</feature>
<dbReference type="InterPro" id="IPR013783">
    <property type="entry name" value="Ig-like_fold"/>
</dbReference>
<evidence type="ECO:0000256" key="4">
    <source>
        <dbReference type="ARBA" id="ARBA00022825"/>
    </source>
</evidence>
<comment type="caution">
    <text evidence="9">The sequence shown here is derived from an EMBL/GenBank/DDBJ whole genome shotgun (WGS) entry which is preliminary data.</text>
</comment>
<keyword evidence="3 6" id="KW-0378">Hydrolase</keyword>
<dbReference type="Pfam" id="PF09136">
    <property type="entry name" value="Glucodextran_B"/>
    <property type="match status" value="1"/>
</dbReference>
<evidence type="ECO:0000256" key="1">
    <source>
        <dbReference type="ARBA" id="ARBA00011073"/>
    </source>
</evidence>
<evidence type="ECO:0000256" key="3">
    <source>
        <dbReference type="ARBA" id="ARBA00022801"/>
    </source>
</evidence>
<proteinExistence type="inferred from homology"/>
<dbReference type="InterPro" id="IPR022398">
    <property type="entry name" value="Peptidase_S8_His-AS"/>
</dbReference>
<keyword evidence="7" id="KW-0175">Coiled coil</keyword>
<gene>
    <name evidence="9" type="ORF">CIL05_16810</name>
</gene>
<evidence type="ECO:0000313" key="9">
    <source>
        <dbReference type="EMBL" id="PAV28297.1"/>
    </source>
</evidence>
<dbReference type="Pfam" id="PF04122">
    <property type="entry name" value="CW_binding_2"/>
    <property type="match status" value="3"/>
</dbReference>
<feature type="domain" description="Peptidase S8/S53" evidence="8">
    <location>
        <begin position="212"/>
        <end position="496"/>
    </location>
</feature>
<dbReference type="Proteomes" id="UP000218887">
    <property type="component" value="Unassembled WGS sequence"/>
</dbReference>
<dbReference type="Gene3D" id="3.40.50.200">
    <property type="entry name" value="Peptidase S8/S53 domain"/>
    <property type="match status" value="1"/>
</dbReference>
<evidence type="ECO:0000313" key="10">
    <source>
        <dbReference type="Proteomes" id="UP000218887"/>
    </source>
</evidence>
<keyword evidence="2 6" id="KW-0645">Protease</keyword>
<dbReference type="SUPFAM" id="SSF49899">
    <property type="entry name" value="Concanavalin A-like lectins/glucanases"/>
    <property type="match status" value="1"/>
</dbReference>
<dbReference type="RefSeq" id="WP_095656713.1">
    <property type="nucleotide sequence ID" value="NZ_NPOA01000013.1"/>
</dbReference>
<dbReference type="PROSITE" id="PS00138">
    <property type="entry name" value="SUBTILASE_SER"/>
    <property type="match status" value="1"/>
</dbReference>
<dbReference type="InterPro" id="IPR008969">
    <property type="entry name" value="CarboxyPept-like_regulatory"/>
</dbReference>
<comment type="similarity">
    <text evidence="1 6">Belongs to the peptidase S8 family.</text>
</comment>
<dbReference type="InterPro" id="IPR000209">
    <property type="entry name" value="Peptidase_S8/S53_dom"/>
</dbReference>
<evidence type="ECO:0000256" key="7">
    <source>
        <dbReference type="SAM" id="Coils"/>
    </source>
</evidence>
<evidence type="ECO:0000256" key="5">
    <source>
        <dbReference type="PIRSR" id="PIRSR615500-1"/>
    </source>
</evidence>
<dbReference type="Gene3D" id="2.60.40.1120">
    <property type="entry name" value="Carboxypeptidase-like, regulatory domain"/>
    <property type="match status" value="2"/>
</dbReference>
<feature type="coiled-coil region" evidence="7">
    <location>
        <begin position="73"/>
        <end position="129"/>
    </location>
</feature>
<dbReference type="FunFam" id="3.40.50.200:FF:000043">
    <property type="entry name" value="Peptidase S8"/>
    <property type="match status" value="1"/>
</dbReference>
<dbReference type="InterPro" id="IPR015500">
    <property type="entry name" value="Peptidase_S8_subtilisin-rel"/>
</dbReference>
<dbReference type="Gene3D" id="3.40.50.12090">
    <property type="match status" value="2"/>
</dbReference>
<keyword evidence="10" id="KW-1185">Reference proteome</keyword>
<dbReference type="CDD" id="cd07481">
    <property type="entry name" value="Peptidases_S8_BacillopeptidaseF-like"/>
    <property type="match status" value="1"/>
</dbReference>
<name>A0A2A2I9I1_9BACI</name>
<dbReference type="InterPro" id="IPR007253">
    <property type="entry name" value="Cell_wall-bd_2"/>
</dbReference>
<dbReference type="Pfam" id="PF13620">
    <property type="entry name" value="CarboxypepD_reg"/>
    <property type="match status" value="1"/>
</dbReference>
<evidence type="ECO:0000256" key="2">
    <source>
        <dbReference type="ARBA" id="ARBA00022670"/>
    </source>
</evidence>
<dbReference type="PANTHER" id="PTHR43399">
    <property type="entry name" value="SUBTILISIN-RELATED"/>
    <property type="match status" value="1"/>
</dbReference>
<accession>A0A2A2I9I1</accession>
<sequence length="1699" mass="185246">MREIRRDFCKRLSVVTSILLIVSLIIPGFAAAQQSEVPYQSLKNNSLDTTAKINDSVLEQFEKEEKVTFLVKFKGKANTKEAAEQAIQKAEQENLTQQKQIFTQRSAVVTELKSTAKESQQNVEVFLEEEKQTGNVEDVQSYFIVNAMAVTATKEIAEKIVAFSEVEKILKDETRQLIKPEKTEISEETGDTVEWNIEQIGAPDVWNMGVDGTGTVVATIDSGVQWDHPALKEKYRGYNSQTGEVNHDYSWFDATAGLEEPYDDQGHGTHVTGTIVGGESGELNQIGVAPGAKYIAVRAFTAEGGKDSDLLAAADWIMAPTDSEGNERIDLAPDIVNNSWSGGPGKDEWYREVVQAWRDAQIFPVFAAGNASLLNPGGPGSIASPANYPESFAVGATDSTNQIADFSFRGPSPYDEIKPDLVAPGVAVRSAVPGNGYAINNGTSMATPAVSGVAALLRSADPYIPVSHIEDRLMETATPLTDEEHQDSPNHAYGEGLVNAFEAVTSVIDGTATIEGTVTRIGEDEERITYKHDPSLEAYQDTDLEISIRVMDDVAVTNVEVEYQDTEGNWHSFNPATQVSGDHRDGVYTFTIPGEHIGEGKLKYYWWMNDYSNKSVLTSSQTVEVIPGESIGYSEDFEDSAKGWFSFGENDTWEKGKPKSGPENAVSGDHVYATNLAGEYKNDSDATLVMPPVVVPEDGAHLHFKQWHNLELFQTSGNPYDFGYIVISSDKEEWTKVAEMDGYTDGWEDVAIDLSEYSGERIYIGFNLYSNSYTTEEGWYIDDVSISDNLDNGITMSNRTADKGEIAVEEGQLPLDATVSILETGRTAQTDPLTGMYSFIHIPGTYTLVAESYGYQSKEQTITIAEDEEEVSAEFILDKLHQATVSGQVKDESGIPIEDATLYVVEDANISPIDTDKLGYFETDLFEGDYTLKIVALGYKSTEIDVDVVEEDVDLSIELEKLYTYPGDEIAYDDGNAENARVFYDAGSGWAVKMSLPDDKESAVVTDGVFKFWGEEFPNPGRKAFAVEVWDASGVNGLPGEKIAGPIEAEAVRDQHDWTEIDLKEHNIVVNDDFYMVYIQTQVNPYAPALAVDEDYPFAERSYQLVNGTWSPAPVEDGNYVIRAKVDYEVDVPTIAAPSEGTITAESNVTVEGFASPSTTMKVMNNGEEKGITETSSDGEFVMDVELQEGENELQAITVIDGEDAKASDPVSIELDTIAPELTIDSPEDGHETDRETITIEGTVLDENSTQVTVNDETASIEDETYSKRIILESGENIIDVVAVDEAGNSSEEKITVISKQQSDLEIEDIQPASDLYVYPGDEVEISFTSNLENGIANYALKLPTENGLSSTGNMEEVEPGVYKGTWKVPANMELDNVSIEVSITDEYGNTIAEEAKGKLFISSEQVERISGDLRYDTAIEISQKGWDSADTVVLARGDQFADALTGVPLAHKLDAPILLTPSKKINSATLTEIERLGTSEVIILGGTGAISEDVETELHAAGVDVRRIAGETRFETAAFIAEEVSPGGADQVVITNGMDFPDAVSVASHAAKIGMPILLTYSDRLPEATADALENISATETIVVGGYEVVEEEVFAELPDAQRLRGPDRYTTNLAVNQHFDVNNNHLYVATGQEFADALTGAVLAAKSDSAIVLVGNTVPSSTAEFLIENETSRLTIFGGEGAVSQELVEELENHLIQ</sequence>
<feature type="active site" description="Charge relay system" evidence="5 6">
    <location>
        <position position="221"/>
    </location>
</feature>
<dbReference type="Pfam" id="PF00082">
    <property type="entry name" value="Peptidase_S8"/>
    <property type="match status" value="1"/>
</dbReference>
<dbReference type="SUPFAM" id="SSF52743">
    <property type="entry name" value="Subtilisin-like"/>
    <property type="match status" value="1"/>
</dbReference>
<dbReference type="InterPro" id="IPR023828">
    <property type="entry name" value="Peptidase_S8_Ser-AS"/>
</dbReference>
<dbReference type="InterPro" id="IPR033857">
    <property type="entry name" value="Bacillopeptidase_F"/>
</dbReference>
<protein>
    <recommendedName>
        <fullName evidence="8">Peptidase S8/S53 domain-containing protein</fullName>
    </recommendedName>
</protein>
<evidence type="ECO:0000259" key="8">
    <source>
        <dbReference type="Pfam" id="PF00082"/>
    </source>
</evidence>
<dbReference type="InterPro" id="IPR036852">
    <property type="entry name" value="Peptidase_S8/S53_dom_sf"/>
</dbReference>
<organism evidence="9 10">
    <name type="scientific">Virgibacillus profundi</name>
    <dbReference type="NCBI Taxonomy" id="2024555"/>
    <lineage>
        <taxon>Bacteria</taxon>
        <taxon>Bacillati</taxon>
        <taxon>Bacillota</taxon>
        <taxon>Bacilli</taxon>
        <taxon>Bacillales</taxon>
        <taxon>Bacillaceae</taxon>
        <taxon>Virgibacillus</taxon>
    </lineage>
</organism>
<evidence type="ECO:0000256" key="6">
    <source>
        <dbReference type="PROSITE-ProRule" id="PRU01240"/>
    </source>
</evidence>
<dbReference type="InterPro" id="IPR051048">
    <property type="entry name" value="Peptidase_S8/S53_subtilisin"/>
</dbReference>
<dbReference type="Gene3D" id="2.60.120.200">
    <property type="match status" value="1"/>
</dbReference>
<reference evidence="9 10" key="1">
    <citation type="submission" date="2017-08" db="EMBL/GenBank/DDBJ databases">
        <title>Virgibacillus indicus sp. nov. and Virgibacillus profoundi sp. nov, two moderately halophilic bacteria isolated from marine sediment by using the Microfluidic Streak Plate.</title>
        <authorList>
            <person name="Xu B."/>
            <person name="Hu B."/>
            <person name="Wang J."/>
            <person name="Zhu Y."/>
            <person name="Huang L."/>
            <person name="Du W."/>
            <person name="Huang Y."/>
        </authorList>
    </citation>
    <scope>NUCLEOTIDE SEQUENCE [LARGE SCALE GENOMIC DNA]</scope>
    <source>
        <strain evidence="9 10">IO3-P3-H5</strain>
    </source>
</reference>
<dbReference type="PANTHER" id="PTHR43399:SF4">
    <property type="entry name" value="CELL WALL-ASSOCIATED PROTEASE"/>
    <property type="match status" value="1"/>
</dbReference>
<feature type="active site" description="Charge relay system" evidence="5 6">
    <location>
        <position position="267"/>
    </location>
</feature>
<dbReference type="PRINTS" id="PR00723">
    <property type="entry name" value="SUBTILISIN"/>
</dbReference>
<dbReference type="PROSITE" id="PS51892">
    <property type="entry name" value="SUBTILASE"/>
    <property type="match status" value="1"/>
</dbReference>
<dbReference type="SUPFAM" id="SSF49464">
    <property type="entry name" value="Carboxypeptidase regulatory domain-like"/>
    <property type="match status" value="2"/>
</dbReference>
<dbReference type="OrthoDB" id="9798386at2"/>
<dbReference type="InterPro" id="IPR013320">
    <property type="entry name" value="ConA-like_dom_sf"/>
</dbReference>
<keyword evidence="4 6" id="KW-0720">Serine protease</keyword>
<dbReference type="EMBL" id="NPOA01000013">
    <property type="protein sequence ID" value="PAV28297.1"/>
    <property type="molecule type" value="Genomic_DNA"/>
</dbReference>
<dbReference type="NCBIfam" id="NF038128">
    <property type="entry name" value="choice_anch_J"/>
    <property type="match status" value="1"/>
</dbReference>
<dbReference type="GO" id="GO:0006508">
    <property type="term" value="P:proteolysis"/>
    <property type="evidence" value="ECO:0007669"/>
    <property type="project" value="UniProtKB-KW"/>
</dbReference>